<gene>
    <name evidence="2" type="ORF">FEM48_Zijuj07G0058400</name>
</gene>
<evidence type="ECO:0000313" key="3">
    <source>
        <dbReference type="Proteomes" id="UP000813462"/>
    </source>
</evidence>
<feature type="transmembrane region" description="Helical" evidence="1">
    <location>
        <begin position="156"/>
        <end position="177"/>
    </location>
</feature>
<protein>
    <submittedName>
        <fullName evidence="2">Uncharacterized protein</fullName>
    </submittedName>
</protein>
<dbReference type="PANTHER" id="PTHR18966">
    <property type="entry name" value="IONOTROPIC GLUTAMATE RECEPTOR"/>
    <property type="match status" value="1"/>
</dbReference>
<sequence length="218" mass="24621">MVDSFHENDNKIAYKSAISDSYTDHNVVEELHELMLFQTKVFIAHMSEVLVSKLLLNVKGLGIGSIDFSSGKGILDSNYYEPLGFCRLICTRFNARGEGFSKGPPSIQDMSQVIHKLRQTGKIAKLEKKWFGNCMSALATSKDSENDPHSLNLDSYWGLFPVTGISLTFALFLFFAFSINEKMDGLKDYKFAQLIIQLQILRRYRSKKVSDGNNNVIT</sequence>
<evidence type="ECO:0000313" key="2">
    <source>
        <dbReference type="EMBL" id="KAH7521678.1"/>
    </source>
</evidence>
<dbReference type="Gene3D" id="3.40.50.2300">
    <property type="match status" value="1"/>
</dbReference>
<dbReference type="EMBL" id="JAEACU010000007">
    <property type="protein sequence ID" value="KAH7521678.1"/>
    <property type="molecule type" value="Genomic_DNA"/>
</dbReference>
<name>A0A978V2U5_ZIZJJ</name>
<keyword evidence="1" id="KW-1133">Transmembrane helix</keyword>
<keyword evidence="1" id="KW-0812">Transmembrane</keyword>
<organism evidence="2 3">
    <name type="scientific">Ziziphus jujuba var. spinosa</name>
    <dbReference type="NCBI Taxonomy" id="714518"/>
    <lineage>
        <taxon>Eukaryota</taxon>
        <taxon>Viridiplantae</taxon>
        <taxon>Streptophyta</taxon>
        <taxon>Embryophyta</taxon>
        <taxon>Tracheophyta</taxon>
        <taxon>Spermatophyta</taxon>
        <taxon>Magnoliopsida</taxon>
        <taxon>eudicotyledons</taxon>
        <taxon>Gunneridae</taxon>
        <taxon>Pentapetalae</taxon>
        <taxon>rosids</taxon>
        <taxon>fabids</taxon>
        <taxon>Rosales</taxon>
        <taxon>Rhamnaceae</taxon>
        <taxon>Paliureae</taxon>
        <taxon>Ziziphus</taxon>
    </lineage>
</organism>
<reference evidence="2" key="1">
    <citation type="journal article" date="2021" name="Front. Plant Sci.">
        <title>Chromosome-Scale Genome Assembly for Chinese Sour Jujube and Insights Into Its Genome Evolution and Domestication Signature.</title>
        <authorList>
            <person name="Shen L.-Y."/>
            <person name="Luo H."/>
            <person name="Wang X.-L."/>
            <person name="Wang X.-M."/>
            <person name="Qiu X.-J."/>
            <person name="Liu H."/>
            <person name="Zhou S.-S."/>
            <person name="Jia K.-H."/>
            <person name="Nie S."/>
            <person name="Bao Y.-T."/>
            <person name="Zhang R.-G."/>
            <person name="Yun Q.-Z."/>
            <person name="Chai Y.-H."/>
            <person name="Lu J.-Y."/>
            <person name="Li Y."/>
            <person name="Zhao S.-W."/>
            <person name="Mao J.-F."/>
            <person name="Jia S.-G."/>
            <person name="Mao Y.-M."/>
        </authorList>
    </citation>
    <scope>NUCLEOTIDE SEQUENCE</scope>
    <source>
        <strain evidence="2">AT0</strain>
        <tissue evidence="2">Leaf</tissue>
    </source>
</reference>
<comment type="caution">
    <text evidence="2">The sequence shown here is derived from an EMBL/GenBank/DDBJ whole genome shotgun (WGS) entry which is preliminary data.</text>
</comment>
<dbReference type="InterPro" id="IPR015683">
    <property type="entry name" value="Ionotropic_Glu_rcpt"/>
</dbReference>
<keyword evidence="1" id="KW-0472">Membrane</keyword>
<dbReference type="Proteomes" id="UP000813462">
    <property type="component" value="Unassembled WGS sequence"/>
</dbReference>
<dbReference type="AlphaFoldDB" id="A0A978V2U5"/>
<evidence type="ECO:0000256" key="1">
    <source>
        <dbReference type="SAM" id="Phobius"/>
    </source>
</evidence>
<accession>A0A978V2U5</accession>
<proteinExistence type="predicted"/>